<feature type="region of interest" description="Disordered" evidence="1">
    <location>
        <begin position="1"/>
        <end position="65"/>
    </location>
</feature>
<accession>A0ABQ4LI70</accession>
<evidence type="ECO:0000256" key="1">
    <source>
        <dbReference type="SAM" id="MobiDB-lite"/>
    </source>
</evidence>
<comment type="caution">
    <text evidence="2">The sequence shown here is derived from an EMBL/GenBank/DDBJ whole genome shotgun (WGS) entry which is preliminary data.</text>
</comment>
<dbReference type="Proteomes" id="UP000676601">
    <property type="component" value="Unassembled WGS sequence"/>
</dbReference>
<evidence type="ECO:0000313" key="2">
    <source>
        <dbReference type="EMBL" id="GIO56202.1"/>
    </source>
</evidence>
<organism evidence="2 3">
    <name type="scientific">Paenibacillus cineris</name>
    <dbReference type="NCBI Taxonomy" id="237530"/>
    <lineage>
        <taxon>Bacteria</taxon>
        <taxon>Bacillati</taxon>
        <taxon>Bacillota</taxon>
        <taxon>Bacilli</taxon>
        <taxon>Bacillales</taxon>
        <taxon>Paenibacillaceae</taxon>
        <taxon>Paenibacillus</taxon>
    </lineage>
</organism>
<protein>
    <submittedName>
        <fullName evidence="2">Uncharacterized protein</fullName>
    </submittedName>
</protein>
<feature type="compositionally biased region" description="Basic and acidic residues" evidence="1">
    <location>
        <begin position="22"/>
        <end position="36"/>
    </location>
</feature>
<proteinExistence type="predicted"/>
<dbReference type="EMBL" id="BORU01000002">
    <property type="protein sequence ID" value="GIO56202.1"/>
    <property type="molecule type" value="Genomic_DNA"/>
</dbReference>
<gene>
    <name evidence="2" type="ORF">J21TS7_45200</name>
</gene>
<name>A0ABQ4LI70_9BACL</name>
<keyword evidence="3" id="KW-1185">Reference proteome</keyword>
<reference evidence="2 3" key="1">
    <citation type="submission" date="2021-03" db="EMBL/GenBank/DDBJ databases">
        <title>Antimicrobial resistance genes in bacteria isolated from Japanese honey, and their potential for conferring macrolide and lincosamide resistance in the American foulbrood pathogen Paenibacillus larvae.</title>
        <authorList>
            <person name="Okamoto M."/>
            <person name="Kumagai M."/>
            <person name="Kanamori H."/>
            <person name="Takamatsu D."/>
        </authorList>
    </citation>
    <scope>NUCLEOTIDE SEQUENCE [LARGE SCALE GENOMIC DNA]</scope>
    <source>
        <strain evidence="2 3">J21TS7</strain>
    </source>
</reference>
<sequence>MFSSRRIIRYPETASSMQPKCTLHDRESRHETRESADAALASGSPVEHLTEENKGLSDAGPFHIR</sequence>
<evidence type="ECO:0000313" key="3">
    <source>
        <dbReference type="Proteomes" id="UP000676601"/>
    </source>
</evidence>